<evidence type="ECO:0000256" key="12">
    <source>
        <dbReference type="ARBA" id="ARBA00022840"/>
    </source>
</evidence>
<comment type="similarity">
    <text evidence="2">Belongs to the protein kinase superfamily. Ser/Thr protein kinase family.</text>
</comment>
<dbReference type="InterPro" id="IPR000719">
    <property type="entry name" value="Prot_kinase_dom"/>
</dbReference>
<evidence type="ECO:0000256" key="6">
    <source>
        <dbReference type="ARBA" id="ARBA00022679"/>
    </source>
</evidence>
<keyword evidence="16" id="KW-0325">Glycoprotein</keyword>
<dbReference type="Gene3D" id="2.60.120.430">
    <property type="entry name" value="Galactose-binding lectin"/>
    <property type="match status" value="2"/>
</dbReference>
<evidence type="ECO:0000313" key="22">
    <source>
        <dbReference type="EMBL" id="KAL3523585.1"/>
    </source>
</evidence>
<keyword evidence="23" id="KW-1185">Reference proteome</keyword>
<dbReference type="FunFam" id="1.10.510.10:FF:000095">
    <property type="entry name" value="protein STRUBBELIG-RECEPTOR FAMILY 8"/>
    <property type="match status" value="1"/>
</dbReference>
<keyword evidence="14" id="KW-0472">Membrane</keyword>
<keyword evidence="9" id="KW-0677">Repeat</keyword>
<evidence type="ECO:0000256" key="7">
    <source>
        <dbReference type="ARBA" id="ARBA00022692"/>
    </source>
</evidence>
<dbReference type="AlphaFoldDB" id="A0ABD2ZZ14"/>
<dbReference type="PANTHER" id="PTHR48006">
    <property type="entry name" value="LEUCINE-RICH REPEAT-CONTAINING PROTEIN DDB_G0281931-RELATED"/>
    <property type="match status" value="1"/>
</dbReference>
<evidence type="ECO:0000256" key="17">
    <source>
        <dbReference type="ARBA" id="ARBA00047899"/>
    </source>
</evidence>
<dbReference type="EC" id="2.7.11.1" evidence="3"/>
<evidence type="ECO:0000256" key="3">
    <source>
        <dbReference type="ARBA" id="ARBA00012513"/>
    </source>
</evidence>
<dbReference type="CDD" id="cd14066">
    <property type="entry name" value="STKc_IRAK"/>
    <property type="match status" value="1"/>
</dbReference>
<dbReference type="InterPro" id="IPR011009">
    <property type="entry name" value="Kinase-like_dom_sf"/>
</dbReference>
<evidence type="ECO:0000259" key="21">
    <source>
        <dbReference type="PROSITE" id="PS50011"/>
    </source>
</evidence>
<feature type="domain" description="Protein kinase" evidence="21">
    <location>
        <begin position="499"/>
        <end position="780"/>
    </location>
</feature>
<comment type="catalytic activity">
    <reaction evidence="17">
        <text>L-threonyl-[protein] + ATP = O-phospho-L-threonyl-[protein] + ADP + H(+)</text>
        <dbReference type="Rhea" id="RHEA:46608"/>
        <dbReference type="Rhea" id="RHEA-COMP:11060"/>
        <dbReference type="Rhea" id="RHEA-COMP:11605"/>
        <dbReference type="ChEBI" id="CHEBI:15378"/>
        <dbReference type="ChEBI" id="CHEBI:30013"/>
        <dbReference type="ChEBI" id="CHEBI:30616"/>
        <dbReference type="ChEBI" id="CHEBI:61977"/>
        <dbReference type="ChEBI" id="CHEBI:456216"/>
        <dbReference type="EC" id="2.7.11.1"/>
    </reaction>
</comment>
<reference evidence="22 23" key="1">
    <citation type="submission" date="2024-11" db="EMBL/GenBank/DDBJ databases">
        <title>A near-complete genome assembly of Cinchona calisaya.</title>
        <authorList>
            <person name="Lian D.C."/>
            <person name="Zhao X.W."/>
            <person name="Wei L."/>
        </authorList>
    </citation>
    <scope>NUCLEOTIDE SEQUENCE [LARGE SCALE GENOMIC DNA]</scope>
    <source>
        <tissue evidence="22">Nenye</tissue>
    </source>
</reference>
<dbReference type="Gene3D" id="3.30.200.20">
    <property type="entry name" value="Phosphorylase Kinase, domain 1"/>
    <property type="match status" value="2"/>
</dbReference>
<proteinExistence type="inferred from homology"/>
<dbReference type="Pfam" id="PF00069">
    <property type="entry name" value="Pkinase"/>
    <property type="match status" value="1"/>
</dbReference>
<comment type="subcellular location">
    <subcellularLocation>
        <location evidence="1">Membrane</location>
        <topology evidence="1">Single-pass type I membrane protein</topology>
    </subcellularLocation>
</comment>
<keyword evidence="13" id="KW-1133">Transmembrane helix</keyword>
<dbReference type="Gene3D" id="1.10.510.10">
    <property type="entry name" value="Transferase(Phosphotransferase) domain 1"/>
    <property type="match status" value="2"/>
</dbReference>
<evidence type="ECO:0000256" key="20">
    <source>
        <dbReference type="SAM" id="SignalP"/>
    </source>
</evidence>
<accession>A0ABD2ZZ14</accession>
<evidence type="ECO:0000256" key="2">
    <source>
        <dbReference type="ARBA" id="ARBA00008684"/>
    </source>
</evidence>
<keyword evidence="6" id="KW-0808">Transferase</keyword>
<evidence type="ECO:0000256" key="14">
    <source>
        <dbReference type="ARBA" id="ARBA00023136"/>
    </source>
</evidence>
<evidence type="ECO:0000313" key="23">
    <source>
        <dbReference type="Proteomes" id="UP001630127"/>
    </source>
</evidence>
<evidence type="ECO:0000256" key="5">
    <source>
        <dbReference type="ARBA" id="ARBA00022614"/>
    </source>
</evidence>
<keyword evidence="7" id="KW-0812">Transmembrane</keyword>
<feature type="binding site" evidence="19">
    <location>
        <position position="528"/>
    </location>
    <ligand>
        <name>ATP</name>
        <dbReference type="ChEBI" id="CHEBI:30616"/>
    </ligand>
</feature>
<dbReference type="SMART" id="SM00220">
    <property type="entry name" value="S_TKc"/>
    <property type="match status" value="2"/>
</dbReference>
<keyword evidence="4" id="KW-0723">Serine/threonine-protein kinase</keyword>
<gene>
    <name evidence="22" type="ORF">ACH5RR_016419</name>
</gene>
<keyword evidence="8 20" id="KW-0732">Signal</keyword>
<protein>
    <recommendedName>
        <fullName evidence="3">non-specific serine/threonine protein kinase</fullName>
        <ecNumber evidence="3">2.7.11.1</ecNumber>
    </recommendedName>
</protein>
<dbReference type="FunFam" id="3.30.200.20:FF:000015">
    <property type="entry name" value="Somatic embryogenesis receptor kinase 1"/>
    <property type="match status" value="1"/>
</dbReference>
<dbReference type="Pfam" id="PF12819">
    <property type="entry name" value="Malectin_like"/>
    <property type="match status" value="1"/>
</dbReference>
<organism evidence="22 23">
    <name type="scientific">Cinchona calisaya</name>
    <dbReference type="NCBI Taxonomy" id="153742"/>
    <lineage>
        <taxon>Eukaryota</taxon>
        <taxon>Viridiplantae</taxon>
        <taxon>Streptophyta</taxon>
        <taxon>Embryophyta</taxon>
        <taxon>Tracheophyta</taxon>
        <taxon>Spermatophyta</taxon>
        <taxon>Magnoliopsida</taxon>
        <taxon>eudicotyledons</taxon>
        <taxon>Gunneridae</taxon>
        <taxon>Pentapetalae</taxon>
        <taxon>asterids</taxon>
        <taxon>lamiids</taxon>
        <taxon>Gentianales</taxon>
        <taxon>Rubiaceae</taxon>
        <taxon>Cinchonoideae</taxon>
        <taxon>Cinchoneae</taxon>
        <taxon>Cinchona</taxon>
    </lineage>
</organism>
<keyword evidence="5" id="KW-0433">Leucine-rich repeat</keyword>
<dbReference type="PROSITE" id="PS00108">
    <property type="entry name" value="PROTEIN_KINASE_ST"/>
    <property type="match status" value="1"/>
</dbReference>
<dbReference type="GO" id="GO:0004674">
    <property type="term" value="F:protein serine/threonine kinase activity"/>
    <property type="evidence" value="ECO:0007669"/>
    <property type="project" value="UniProtKB-KW"/>
</dbReference>
<dbReference type="Pfam" id="PF07714">
    <property type="entry name" value="PK_Tyr_Ser-Thr"/>
    <property type="match status" value="1"/>
</dbReference>
<dbReference type="InterPro" id="IPR017441">
    <property type="entry name" value="Protein_kinase_ATP_BS"/>
</dbReference>
<sequence length="1219" mass="137785">MHFYLLSVATLLSYIFTSHDLLTSAINPSPSYLGDVAISCGSFSNSNALDGRKWIGETASMFLSGKSTSSAAPEKTFSIDPVPYKTSRISSSGFGYTFEVKPGQKFIRLHFYPASYRGFENSVDFFTVKAGPFTLLGNFSASLAAETLGVKYLVKEFCLNVNERVTLSITFLPSLVTKSNLNIYAFVNGIEIISMPTGLYYTLDGISGAGVVGLNNRFHSIDNSTALGLTHRLKIGGNFISSIEDLGMFRRWSEDTNYLLESGVLQVNHQVHRIKYAHMPAFIAPPKLYQTSWKKGGNIRVNQMYNFTWKIPIEVGFGYLIRLHFCELDDGMAEREQRDFSVLINNHIAETQADVIRWSGGNGIPVYRDYMVKMEGDRTDLLIVLQSLNELVLGLLNGVEIFKLSNLENSLATPNPTFPKRLSASWNLRTQKLFLGFGQNNVIMTGMTILITLVNVIVYNLRQIWEDKFHLEKDTQADRTEPSYHRFSLSEIKLATQNFSDAFVIGRGGFGKVYKGFIHRISEDVAIKRLSIYSRQGAREFWTEIETLSKLRHVHLVSLLGYCNEDQEMILVYEYMPCGTLADHLYKLTRKGKAIAPLSWQQRLKICIGAARGMEYLHIGTKCAVIHRDVKDSNILLDETFVAKISDFGLSKLEHVTQSKSYISTKVKGTPGYWDPEYVMTRRLTRKSDVYSFGVVLLVVLSGRPAVGDRNHEESQSLLSCFRECITKGGVDRIVDPSLQGKISSNSLREFLKCVENCLHHLSKKRPTMSEVVIRLEKALEHQESPIISASRNATVVGQEEFPIQRENVITSPEEGITNQLAKNPYTPTRGNDLHSRRTHYSRVPKSSWNWPWKAWKIFWNRGEEESEVHHSSEAHLGKLKQFSLRQLQVATNNFSNQNILGSGGFGKVYRGRLADGSLVAVKRMELELTPGGELQFQTEVEVSSMAIHQNLLRLRGFCMTPTERMLVFPYMVNGSVASCLRERRETQPPLDWPIRKRIALESARGLSYLSDYCDPKTVHRNVKAASILLDDKLKAVVGNFRLAKLMDYGERDVSTAIRGPMCHIAPEYISTGKCSEKTDVFGYGIMLLELITGQRAFDLARLANDEGVLLLDWVKGLLKEKKLEALVDANLQGNYVVDEVEQLIHVALLCTHNSSIKRPKMSEVVKMLEGDGLAERWQEWQEEEMFEREFNHTLNPNTYWIICDSSSDLRPDELSGPR</sequence>
<dbReference type="FunFam" id="2.60.120.430:FF:000003">
    <property type="entry name" value="FERONIA receptor-like kinase"/>
    <property type="match status" value="1"/>
</dbReference>
<dbReference type="PROSITE" id="PS00107">
    <property type="entry name" value="PROTEIN_KINASE_ATP"/>
    <property type="match status" value="2"/>
</dbReference>
<keyword evidence="11" id="KW-0418">Kinase</keyword>
<evidence type="ECO:0000256" key="16">
    <source>
        <dbReference type="ARBA" id="ARBA00023180"/>
    </source>
</evidence>
<feature type="chain" id="PRO_5044755626" description="non-specific serine/threonine protein kinase" evidence="20">
    <location>
        <begin position="18"/>
        <end position="1219"/>
    </location>
</feature>
<keyword evidence="15" id="KW-0675">Receptor</keyword>
<comment type="caution">
    <text evidence="22">The sequence shown here is derived from an EMBL/GenBank/DDBJ whole genome shotgun (WGS) entry which is preliminary data.</text>
</comment>
<dbReference type="SUPFAM" id="SSF56112">
    <property type="entry name" value="Protein kinase-like (PK-like)"/>
    <property type="match status" value="2"/>
</dbReference>
<evidence type="ECO:0000256" key="11">
    <source>
        <dbReference type="ARBA" id="ARBA00022777"/>
    </source>
</evidence>
<comment type="catalytic activity">
    <reaction evidence="18">
        <text>L-seryl-[protein] + ATP = O-phospho-L-seryl-[protein] + ADP + H(+)</text>
        <dbReference type="Rhea" id="RHEA:17989"/>
        <dbReference type="Rhea" id="RHEA-COMP:9863"/>
        <dbReference type="Rhea" id="RHEA-COMP:11604"/>
        <dbReference type="ChEBI" id="CHEBI:15378"/>
        <dbReference type="ChEBI" id="CHEBI:29999"/>
        <dbReference type="ChEBI" id="CHEBI:30616"/>
        <dbReference type="ChEBI" id="CHEBI:83421"/>
        <dbReference type="ChEBI" id="CHEBI:456216"/>
        <dbReference type="EC" id="2.7.11.1"/>
    </reaction>
</comment>
<dbReference type="FunFam" id="1.10.510.10:FF:000016">
    <property type="entry name" value="Somatic embryogenesis receptor-like kinase 1"/>
    <property type="match status" value="1"/>
</dbReference>
<dbReference type="InterPro" id="IPR051824">
    <property type="entry name" value="LRR_Rcpt-Like_S/T_Kinase"/>
</dbReference>
<keyword evidence="10 19" id="KW-0547">Nucleotide-binding</keyword>
<feature type="binding site" evidence="19">
    <location>
        <position position="923"/>
    </location>
    <ligand>
        <name>ATP</name>
        <dbReference type="ChEBI" id="CHEBI:30616"/>
    </ligand>
</feature>
<evidence type="ECO:0000256" key="15">
    <source>
        <dbReference type="ARBA" id="ARBA00023170"/>
    </source>
</evidence>
<evidence type="ECO:0000256" key="4">
    <source>
        <dbReference type="ARBA" id="ARBA00022527"/>
    </source>
</evidence>
<evidence type="ECO:0000256" key="19">
    <source>
        <dbReference type="PROSITE-ProRule" id="PRU10141"/>
    </source>
</evidence>
<feature type="domain" description="Protein kinase" evidence="21">
    <location>
        <begin position="895"/>
        <end position="1182"/>
    </location>
</feature>
<dbReference type="InterPro" id="IPR008271">
    <property type="entry name" value="Ser/Thr_kinase_AS"/>
</dbReference>
<evidence type="ECO:0000256" key="10">
    <source>
        <dbReference type="ARBA" id="ARBA00022741"/>
    </source>
</evidence>
<dbReference type="PANTHER" id="PTHR48006:SF84">
    <property type="entry name" value="REPEAT TRANSMEMBRANE PROTEIN KINASE, PUTATIVE, EXPRESSED-RELATED"/>
    <property type="match status" value="1"/>
</dbReference>
<feature type="signal peptide" evidence="20">
    <location>
        <begin position="1"/>
        <end position="17"/>
    </location>
</feature>
<dbReference type="EMBL" id="JBJUIK010000007">
    <property type="protein sequence ID" value="KAL3523585.1"/>
    <property type="molecule type" value="Genomic_DNA"/>
</dbReference>
<evidence type="ECO:0000256" key="8">
    <source>
        <dbReference type="ARBA" id="ARBA00022729"/>
    </source>
</evidence>
<dbReference type="Proteomes" id="UP001630127">
    <property type="component" value="Unassembled WGS sequence"/>
</dbReference>
<evidence type="ECO:0000256" key="13">
    <source>
        <dbReference type="ARBA" id="ARBA00022989"/>
    </source>
</evidence>
<evidence type="ECO:0000256" key="18">
    <source>
        <dbReference type="ARBA" id="ARBA00048679"/>
    </source>
</evidence>
<dbReference type="InterPro" id="IPR024788">
    <property type="entry name" value="Malectin-like_Carb-bd_dom"/>
</dbReference>
<evidence type="ECO:0000256" key="1">
    <source>
        <dbReference type="ARBA" id="ARBA00004479"/>
    </source>
</evidence>
<dbReference type="PROSITE" id="PS50011">
    <property type="entry name" value="PROTEIN_KINASE_DOM"/>
    <property type="match status" value="2"/>
</dbReference>
<dbReference type="FunFam" id="3.30.200.20:FF:000039">
    <property type="entry name" value="receptor-like protein kinase FERONIA"/>
    <property type="match status" value="1"/>
</dbReference>
<dbReference type="FunFam" id="2.60.120.430:FF:000007">
    <property type="entry name" value="FERONIA receptor-like kinase"/>
    <property type="match status" value="1"/>
</dbReference>
<evidence type="ECO:0000256" key="9">
    <source>
        <dbReference type="ARBA" id="ARBA00022737"/>
    </source>
</evidence>
<name>A0ABD2ZZ14_9GENT</name>
<dbReference type="GO" id="GO:0005524">
    <property type="term" value="F:ATP binding"/>
    <property type="evidence" value="ECO:0007669"/>
    <property type="project" value="UniProtKB-UniRule"/>
</dbReference>
<dbReference type="GO" id="GO:0016020">
    <property type="term" value="C:membrane"/>
    <property type="evidence" value="ECO:0007669"/>
    <property type="project" value="UniProtKB-SubCell"/>
</dbReference>
<keyword evidence="12 19" id="KW-0067">ATP-binding</keyword>
<dbReference type="InterPro" id="IPR001245">
    <property type="entry name" value="Ser-Thr/Tyr_kinase_cat_dom"/>
</dbReference>